<feature type="active site" description="Proton acceptor" evidence="4">
    <location>
        <position position="439"/>
    </location>
</feature>
<sequence length="474" mass="53561">MPFHVHEYFARPPSPPDGDSAFAQHVLRTRLNGTDLADHYHPEPLESRSERVAISGPIPDQDQRQRHKSAMLDHSSASSRTFRTSFTAMSSFKIAVSNETLDLLKRKLELSRLPDEIDDAGWDYGVPLADIRRLLARWKNGYDWRKYEEILNEELPQFTRDIEVEGHGVLNIHYVYKKSVVQSAIPLLFVHGWPGNFLEVRKILPLLTANVPGQPSFHVVAFSLPGTGFSQGTKKKGFELKQYAESVHWAPVTQGGDWGGAITHTMAVAYGGTHVKAWHTNSPMLYPRVFSPPEGIDPSKYTPQDLQILERKQWFQQKASGYSQQQSTQPQTIGYSLADSPVGLLAWIYEKLVTWTDGYPWEDDEVLTWISIYWFSRDGPAASTRIYYEVTKARGFAPGPTPTIPVGHSFFPKEIVISPKSWYTDKHIVFSEQHERGGHFAAHEQPEELVTDLRKMFGKGGPVYGVVPGKDGYA</sequence>
<evidence type="ECO:0000313" key="8">
    <source>
        <dbReference type="Proteomes" id="UP001383192"/>
    </source>
</evidence>
<organism evidence="7 8">
    <name type="scientific">Paramarasmius palmivorus</name>
    <dbReference type="NCBI Taxonomy" id="297713"/>
    <lineage>
        <taxon>Eukaryota</taxon>
        <taxon>Fungi</taxon>
        <taxon>Dikarya</taxon>
        <taxon>Basidiomycota</taxon>
        <taxon>Agaricomycotina</taxon>
        <taxon>Agaricomycetes</taxon>
        <taxon>Agaricomycetidae</taxon>
        <taxon>Agaricales</taxon>
        <taxon>Marasmiineae</taxon>
        <taxon>Marasmiaceae</taxon>
        <taxon>Paramarasmius</taxon>
    </lineage>
</organism>
<dbReference type="GO" id="GO:0097176">
    <property type="term" value="P:epoxide metabolic process"/>
    <property type="evidence" value="ECO:0007669"/>
    <property type="project" value="TreeGrafter"/>
</dbReference>
<dbReference type="PIRSF" id="PIRSF001112">
    <property type="entry name" value="Epoxide_hydrolase"/>
    <property type="match status" value="1"/>
</dbReference>
<dbReference type="GO" id="GO:0004301">
    <property type="term" value="F:epoxide hydrolase activity"/>
    <property type="evidence" value="ECO:0007669"/>
    <property type="project" value="TreeGrafter"/>
</dbReference>
<keyword evidence="3" id="KW-0378">Hydrolase</keyword>
<dbReference type="PANTHER" id="PTHR21661:SF35">
    <property type="entry name" value="EPOXIDE HYDROLASE"/>
    <property type="match status" value="1"/>
</dbReference>
<dbReference type="Gene3D" id="3.40.50.1820">
    <property type="entry name" value="alpha/beta hydrolase"/>
    <property type="match status" value="1"/>
</dbReference>
<dbReference type="EMBL" id="JAYKXP010000036">
    <property type="protein sequence ID" value="KAK7040657.1"/>
    <property type="molecule type" value="Genomic_DNA"/>
</dbReference>
<evidence type="ECO:0000259" key="6">
    <source>
        <dbReference type="Pfam" id="PF06441"/>
    </source>
</evidence>
<dbReference type="PRINTS" id="PR00412">
    <property type="entry name" value="EPOXHYDRLASE"/>
</dbReference>
<keyword evidence="2" id="KW-0058">Aromatic hydrocarbons catabolism</keyword>
<dbReference type="InterPro" id="IPR016292">
    <property type="entry name" value="Epoxide_hydrolase"/>
</dbReference>
<feature type="active site" description="Nucleophile" evidence="4">
    <location>
        <position position="257"/>
    </location>
</feature>
<comment type="similarity">
    <text evidence="1">Belongs to the peptidase S33 family.</text>
</comment>
<reference evidence="7 8" key="1">
    <citation type="submission" date="2024-01" db="EMBL/GenBank/DDBJ databases">
        <title>A draft genome for a cacao thread blight-causing isolate of Paramarasmius palmivorus.</title>
        <authorList>
            <person name="Baruah I.K."/>
            <person name="Bukari Y."/>
            <person name="Amoako-Attah I."/>
            <person name="Meinhardt L.W."/>
            <person name="Bailey B.A."/>
            <person name="Cohen S.P."/>
        </authorList>
    </citation>
    <scope>NUCLEOTIDE SEQUENCE [LARGE SCALE GENOMIC DNA]</scope>
    <source>
        <strain evidence="7 8">GH-12</strain>
    </source>
</reference>
<feature type="domain" description="Epoxide hydrolase N-terminal" evidence="6">
    <location>
        <begin position="90"/>
        <end position="200"/>
    </location>
</feature>
<dbReference type="Proteomes" id="UP001383192">
    <property type="component" value="Unassembled WGS sequence"/>
</dbReference>
<keyword evidence="8" id="KW-1185">Reference proteome</keyword>
<evidence type="ECO:0000256" key="2">
    <source>
        <dbReference type="ARBA" id="ARBA00022797"/>
    </source>
</evidence>
<accession>A0AAW0CLE6</accession>
<feature type="region of interest" description="Disordered" evidence="5">
    <location>
        <begin position="36"/>
        <end position="76"/>
    </location>
</feature>
<proteinExistence type="inferred from homology"/>
<name>A0AAW0CLE6_9AGAR</name>
<protein>
    <recommendedName>
        <fullName evidence="6">Epoxide hydrolase N-terminal domain-containing protein</fullName>
    </recommendedName>
</protein>
<evidence type="ECO:0000256" key="4">
    <source>
        <dbReference type="PIRSR" id="PIRSR001112-1"/>
    </source>
</evidence>
<dbReference type="Pfam" id="PF06441">
    <property type="entry name" value="EHN"/>
    <property type="match status" value="1"/>
</dbReference>
<dbReference type="InterPro" id="IPR000639">
    <property type="entry name" value="Epox_hydrolase-like"/>
</dbReference>
<dbReference type="AlphaFoldDB" id="A0AAW0CLE6"/>
<dbReference type="SUPFAM" id="SSF53474">
    <property type="entry name" value="alpha/beta-Hydrolases"/>
    <property type="match status" value="1"/>
</dbReference>
<evidence type="ECO:0000256" key="1">
    <source>
        <dbReference type="ARBA" id="ARBA00010088"/>
    </source>
</evidence>
<evidence type="ECO:0000313" key="7">
    <source>
        <dbReference type="EMBL" id="KAK7040657.1"/>
    </source>
</evidence>
<dbReference type="PANTHER" id="PTHR21661">
    <property type="entry name" value="EPOXIDE HYDROLASE 1-RELATED"/>
    <property type="match status" value="1"/>
</dbReference>
<feature type="compositionally biased region" description="Basic and acidic residues" evidence="5">
    <location>
        <begin position="36"/>
        <end position="51"/>
    </location>
</feature>
<dbReference type="InterPro" id="IPR010497">
    <property type="entry name" value="Epoxide_hydro_N"/>
</dbReference>
<feature type="active site" description="Proton donor" evidence="4">
    <location>
        <position position="387"/>
    </location>
</feature>
<dbReference type="InterPro" id="IPR029058">
    <property type="entry name" value="AB_hydrolase_fold"/>
</dbReference>
<gene>
    <name evidence="7" type="ORF">VNI00_009563</name>
</gene>
<evidence type="ECO:0000256" key="5">
    <source>
        <dbReference type="SAM" id="MobiDB-lite"/>
    </source>
</evidence>
<evidence type="ECO:0000256" key="3">
    <source>
        <dbReference type="ARBA" id="ARBA00022801"/>
    </source>
</evidence>
<comment type="caution">
    <text evidence="7">The sequence shown here is derived from an EMBL/GenBank/DDBJ whole genome shotgun (WGS) entry which is preliminary data.</text>
</comment>